<protein>
    <submittedName>
        <fullName evidence="5">GntR family transcriptional regulator</fullName>
    </submittedName>
</protein>
<reference evidence="5 6" key="1">
    <citation type="submission" date="2020-08" db="EMBL/GenBank/DDBJ databases">
        <title>Genomic Encyclopedia of Type Strains, Phase IV (KMG-IV): sequencing the most valuable type-strain genomes for metagenomic binning, comparative biology and taxonomic classification.</title>
        <authorList>
            <person name="Goeker M."/>
        </authorList>
    </citation>
    <scope>NUCLEOTIDE SEQUENCE [LARGE SCALE GENOMIC DNA]</scope>
    <source>
        <strain evidence="5 6">DSM 29514</strain>
    </source>
</reference>
<evidence type="ECO:0000256" key="2">
    <source>
        <dbReference type="ARBA" id="ARBA00023125"/>
    </source>
</evidence>
<sequence>MTLYSIAMSWNDTDLEESPIPRWSQIADRLRTDIESGSFKPGDVLPGEAEINKRFGVSRSTSRAALDYLETEGLIKRRSGVGSIVIEPRVERPLNQISSFSEDMRRRGLTPGYRTRSVKVVSASAAIALELQLQPGDDVVEIDRTMLADGTPLATSITYLRPQLFKKSGIPTIEELDSGSLYERLRRDDIVFAGGDERIEAAMADTMTARILNVRQPAVVLICHRTSWMPDRQPVEYVVLHYLAERYSFHVKLIKA</sequence>
<evidence type="ECO:0000259" key="4">
    <source>
        <dbReference type="PROSITE" id="PS50949"/>
    </source>
</evidence>
<keyword evidence="2" id="KW-0238">DNA-binding</keyword>
<accession>A0A7W6LLT3</accession>
<dbReference type="GO" id="GO:0003700">
    <property type="term" value="F:DNA-binding transcription factor activity"/>
    <property type="evidence" value="ECO:0007669"/>
    <property type="project" value="InterPro"/>
</dbReference>
<dbReference type="EMBL" id="JACIEC010000009">
    <property type="protein sequence ID" value="MBB4145627.1"/>
    <property type="molecule type" value="Genomic_DNA"/>
</dbReference>
<feature type="domain" description="HTH gntR-type" evidence="4">
    <location>
        <begin position="20"/>
        <end position="88"/>
    </location>
</feature>
<dbReference type="InterPro" id="IPR036388">
    <property type="entry name" value="WH-like_DNA-bd_sf"/>
</dbReference>
<keyword evidence="3" id="KW-0804">Transcription</keyword>
<keyword evidence="1" id="KW-0805">Transcription regulation</keyword>
<dbReference type="InterPro" id="IPR000524">
    <property type="entry name" value="Tscrpt_reg_HTH_GntR"/>
</dbReference>
<comment type="caution">
    <text evidence="5">The sequence shown here is derived from an EMBL/GenBank/DDBJ whole genome shotgun (WGS) entry which is preliminary data.</text>
</comment>
<dbReference type="GO" id="GO:0003677">
    <property type="term" value="F:DNA binding"/>
    <property type="evidence" value="ECO:0007669"/>
    <property type="project" value="UniProtKB-KW"/>
</dbReference>
<dbReference type="InterPro" id="IPR011663">
    <property type="entry name" value="UTRA"/>
</dbReference>
<evidence type="ECO:0000313" key="5">
    <source>
        <dbReference type="EMBL" id="MBB4145627.1"/>
    </source>
</evidence>
<proteinExistence type="predicted"/>
<dbReference type="Gene3D" id="3.40.1410.10">
    <property type="entry name" value="Chorismate lyase-like"/>
    <property type="match status" value="1"/>
</dbReference>
<dbReference type="Pfam" id="PF00392">
    <property type="entry name" value="GntR"/>
    <property type="match status" value="1"/>
</dbReference>
<dbReference type="RefSeq" id="WP_165130683.1">
    <property type="nucleotide sequence ID" value="NZ_CP049249.1"/>
</dbReference>
<gene>
    <name evidence="5" type="ORF">GGQ72_004192</name>
</gene>
<dbReference type="Pfam" id="PF07702">
    <property type="entry name" value="UTRA"/>
    <property type="match status" value="1"/>
</dbReference>
<evidence type="ECO:0000313" key="6">
    <source>
        <dbReference type="Proteomes" id="UP000519897"/>
    </source>
</evidence>
<dbReference type="SUPFAM" id="SSF46785">
    <property type="entry name" value="Winged helix' DNA-binding domain"/>
    <property type="match status" value="1"/>
</dbReference>
<keyword evidence="6" id="KW-1185">Reference proteome</keyword>
<dbReference type="AlphaFoldDB" id="A0A7W6LLT3"/>
<dbReference type="PROSITE" id="PS50949">
    <property type="entry name" value="HTH_GNTR"/>
    <property type="match status" value="1"/>
</dbReference>
<dbReference type="InterPro" id="IPR028978">
    <property type="entry name" value="Chorismate_lyase_/UTRA_dom_sf"/>
</dbReference>
<dbReference type="InterPro" id="IPR036390">
    <property type="entry name" value="WH_DNA-bd_sf"/>
</dbReference>
<dbReference type="PANTHER" id="PTHR44846">
    <property type="entry name" value="MANNOSYL-D-GLYCERATE TRANSPORT/METABOLISM SYSTEM REPRESSOR MNGR-RELATED"/>
    <property type="match status" value="1"/>
</dbReference>
<dbReference type="PRINTS" id="PR00035">
    <property type="entry name" value="HTHGNTR"/>
</dbReference>
<dbReference type="SMART" id="SM00866">
    <property type="entry name" value="UTRA"/>
    <property type="match status" value="1"/>
</dbReference>
<dbReference type="CDD" id="cd07377">
    <property type="entry name" value="WHTH_GntR"/>
    <property type="match status" value="1"/>
</dbReference>
<name>A0A7W6LLT3_9HYPH</name>
<dbReference type="PANTHER" id="PTHR44846:SF1">
    <property type="entry name" value="MANNOSYL-D-GLYCERATE TRANSPORT_METABOLISM SYSTEM REPRESSOR MNGR-RELATED"/>
    <property type="match status" value="1"/>
</dbReference>
<dbReference type="SMART" id="SM00345">
    <property type="entry name" value="HTH_GNTR"/>
    <property type="match status" value="1"/>
</dbReference>
<dbReference type="Proteomes" id="UP000519897">
    <property type="component" value="Unassembled WGS sequence"/>
</dbReference>
<dbReference type="SUPFAM" id="SSF64288">
    <property type="entry name" value="Chorismate lyase-like"/>
    <property type="match status" value="1"/>
</dbReference>
<evidence type="ECO:0000256" key="1">
    <source>
        <dbReference type="ARBA" id="ARBA00023015"/>
    </source>
</evidence>
<dbReference type="InterPro" id="IPR050679">
    <property type="entry name" value="Bact_HTH_transcr_reg"/>
</dbReference>
<dbReference type="GO" id="GO:0045892">
    <property type="term" value="P:negative regulation of DNA-templated transcription"/>
    <property type="evidence" value="ECO:0007669"/>
    <property type="project" value="TreeGrafter"/>
</dbReference>
<evidence type="ECO:0000256" key="3">
    <source>
        <dbReference type="ARBA" id="ARBA00023163"/>
    </source>
</evidence>
<organism evidence="5 6">
    <name type="scientific">Rhizobium rhizoryzae</name>
    <dbReference type="NCBI Taxonomy" id="451876"/>
    <lineage>
        <taxon>Bacteria</taxon>
        <taxon>Pseudomonadati</taxon>
        <taxon>Pseudomonadota</taxon>
        <taxon>Alphaproteobacteria</taxon>
        <taxon>Hyphomicrobiales</taxon>
        <taxon>Rhizobiaceae</taxon>
        <taxon>Rhizobium/Agrobacterium group</taxon>
        <taxon>Rhizobium</taxon>
    </lineage>
</organism>
<dbReference type="Gene3D" id="1.10.10.10">
    <property type="entry name" value="Winged helix-like DNA-binding domain superfamily/Winged helix DNA-binding domain"/>
    <property type="match status" value="1"/>
</dbReference>